<feature type="compositionally biased region" description="Acidic residues" evidence="4">
    <location>
        <begin position="226"/>
        <end position="249"/>
    </location>
</feature>
<dbReference type="InterPro" id="IPR037231">
    <property type="entry name" value="NAP-like_sf"/>
</dbReference>
<dbReference type="Gene3D" id="1.20.5.1500">
    <property type="match status" value="1"/>
</dbReference>
<name>A0A9N9MHF4_9CUCU</name>
<dbReference type="PANTHER" id="PTHR11875">
    <property type="entry name" value="TESTIS-SPECIFIC Y-ENCODED PROTEIN"/>
    <property type="match status" value="1"/>
</dbReference>
<comment type="similarity">
    <text evidence="1 2">Belongs to the nucleosome assembly protein (NAP) family.</text>
</comment>
<dbReference type="OrthoDB" id="19419at2759"/>
<dbReference type="Proteomes" id="UP001152799">
    <property type="component" value="Chromosome 1"/>
</dbReference>
<evidence type="ECO:0000256" key="2">
    <source>
        <dbReference type="RuleBase" id="RU003876"/>
    </source>
</evidence>
<evidence type="ECO:0008006" key="7">
    <source>
        <dbReference type="Google" id="ProtNLM"/>
    </source>
</evidence>
<feature type="compositionally biased region" description="Basic and acidic residues" evidence="4">
    <location>
        <begin position="12"/>
        <end position="21"/>
    </location>
</feature>
<sequence length="265" mass="30870">MSGETANKKFKRLPESDRTAEYDHTTQRNLEELDAIQNNLDALNEKASAEVLQIEQKYIGLRKHHFAKRNEYIRNIPHFWVTAIMNHPDISTLFSGHEEEDCLHHLTNIEVEDFNQEDMRSGYYIKFFFDENPYFENSVLSKEYHLGTDSPYSKSSHIIWKEGVQLGQTTLDPNCKTTRKRKLESLKYSFFSWFNDNVDPFTDDIAEDFKGDLWLNPLQYFLVADGQEEETVAEGEEETSSDDLEDSSFEPENQSGSSSQSTNKY</sequence>
<feature type="region of interest" description="Disordered" evidence="4">
    <location>
        <begin position="226"/>
        <end position="265"/>
    </location>
</feature>
<dbReference type="EMBL" id="OU892277">
    <property type="protein sequence ID" value="CAG9760355.1"/>
    <property type="molecule type" value="Genomic_DNA"/>
</dbReference>
<evidence type="ECO:0000256" key="1">
    <source>
        <dbReference type="ARBA" id="ARBA00009947"/>
    </source>
</evidence>
<organism evidence="5 6">
    <name type="scientific">Ceutorhynchus assimilis</name>
    <name type="common">cabbage seed weevil</name>
    <dbReference type="NCBI Taxonomy" id="467358"/>
    <lineage>
        <taxon>Eukaryota</taxon>
        <taxon>Metazoa</taxon>
        <taxon>Ecdysozoa</taxon>
        <taxon>Arthropoda</taxon>
        <taxon>Hexapoda</taxon>
        <taxon>Insecta</taxon>
        <taxon>Pterygota</taxon>
        <taxon>Neoptera</taxon>
        <taxon>Endopterygota</taxon>
        <taxon>Coleoptera</taxon>
        <taxon>Polyphaga</taxon>
        <taxon>Cucujiformia</taxon>
        <taxon>Curculionidae</taxon>
        <taxon>Ceutorhynchinae</taxon>
        <taxon>Ceutorhynchus</taxon>
    </lineage>
</organism>
<dbReference type="Gene3D" id="3.30.1120.90">
    <property type="entry name" value="Nucleosome assembly protein"/>
    <property type="match status" value="1"/>
</dbReference>
<feature type="coiled-coil region" evidence="3">
    <location>
        <begin position="26"/>
        <end position="53"/>
    </location>
</feature>
<dbReference type="SUPFAM" id="SSF143113">
    <property type="entry name" value="NAP-like"/>
    <property type="match status" value="1"/>
</dbReference>
<evidence type="ECO:0000256" key="4">
    <source>
        <dbReference type="SAM" id="MobiDB-lite"/>
    </source>
</evidence>
<proteinExistence type="inferred from homology"/>
<dbReference type="Pfam" id="PF00956">
    <property type="entry name" value="NAP"/>
    <property type="match status" value="1"/>
</dbReference>
<evidence type="ECO:0000256" key="3">
    <source>
        <dbReference type="SAM" id="Coils"/>
    </source>
</evidence>
<evidence type="ECO:0000313" key="6">
    <source>
        <dbReference type="Proteomes" id="UP001152799"/>
    </source>
</evidence>
<dbReference type="GO" id="GO:0006334">
    <property type="term" value="P:nucleosome assembly"/>
    <property type="evidence" value="ECO:0007669"/>
    <property type="project" value="InterPro"/>
</dbReference>
<feature type="region of interest" description="Disordered" evidence="4">
    <location>
        <begin position="1"/>
        <end position="21"/>
    </location>
</feature>
<dbReference type="AlphaFoldDB" id="A0A9N9MHF4"/>
<keyword evidence="6" id="KW-1185">Reference proteome</keyword>
<reference evidence="5" key="1">
    <citation type="submission" date="2022-01" db="EMBL/GenBank/DDBJ databases">
        <authorList>
            <person name="King R."/>
        </authorList>
    </citation>
    <scope>NUCLEOTIDE SEQUENCE</scope>
</reference>
<protein>
    <recommendedName>
        <fullName evidence="7">Protein SET</fullName>
    </recommendedName>
</protein>
<gene>
    <name evidence="5" type="ORF">CEUTPL_LOCUS1090</name>
</gene>
<keyword evidence="3" id="KW-0175">Coiled coil</keyword>
<accession>A0A9N9MHF4</accession>
<evidence type="ECO:0000313" key="5">
    <source>
        <dbReference type="EMBL" id="CAG9760355.1"/>
    </source>
</evidence>
<dbReference type="GO" id="GO:0005634">
    <property type="term" value="C:nucleus"/>
    <property type="evidence" value="ECO:0007669"/>
    <property type="project" value="InterPro"/>
</dbReference>
<dbReference type="InterPro" id="IPR002164">
    <property type="entry name" value="NAP_family"/>
</dbReference>
<feature type="compositionally biased region" description="Polar residues" evidence="4">
    <location>
        <begin position="253"/>
        <end position="265"/>
    </location>
</feature>